<dbReference type="SUPFAM" id="SSF53271">
    <property type="entry name" value="PRTase-like"/>
    <property type="match status" value="1"/>
</dbReference>
<keyword evidence="2" id="KW-0328">Glycosyltransferase</keyword>
<dbReference type="InterPro" id="IPR000836">
    <property type="entry name" value="PRTase_dom"/>
</dbReference>
<organism evidence="2 3">
    <name type="scientific">Paracoccus aerius</name>
    <dbReference type="NCBI Taxonomy" id="1915382"/>
    <lineage>
        <taxon>Bacteria</taxon>
        <taxon>Pseudomonadati</taxon>
        <taxon>Pseudomonadota</taxon>
        <taxon>Alphaproteobacteria</taxon>
        <taxon>Rhodobacterales</taxon>
        <taxon>Paracoccaceae</taxon>
        <taxon>Paracoccus</taxon>
    </lineage>
</organism>
<reference evidence="2 3" key="1">
    <citation type="submission" date="2021-01" db="EMBL/GenBank/DDBJ databases">
        <title>011410 draft genome.</title>
        <authorList>
            <person name="Lang L."/>
        </authorList>
    </citation>
    <scope>NUCLEOTIDE SEQUENCE [LARGE SCALE GENOMIC DNA]</scope>
    <source>
        <strain evidence="2 3">KCTC 42845</strain>
    </source>
</reference>
<sequence>MTGPAFFADRTDAGRQLAERLGHFRGRDCVVLALPRGGVPVALPVAWALDAPLDLLFVRKIGAPHHPEYAIGAVVDGADPQVVLNDDLPAPLAAPGGYVDSQVPLLLEEIRRRRKAYLGGRQPMPVQGRIVVVVDDGIATGATMLAALRGLARLDPAQVIVAVPVAADEALARLRDAADRIVCLHMPRPFLAVGLHYADFDQVSDAEVVAALAGR</sequence>
<keyword evidence="2" id="KW-0808">Transferase</keyword>
<proteinExistence type="predicted"/>
<dbReference type="InterPro" id="IPR029057">
    <property type="entry name" value="PRTase-like"/>
</dbReference>
<evidence type="ECO:0000313" key="3">
    <source>
        <dbReference type="Proteomes" id="UP000644749"/>
    </source>
</evidence>
<protein>
    <submittedName>
        <fullName evidence="2">Phosphoribosyltransferase</fullName>
    </submittedName>
</protein>
<dbReference type="Gene3D" id="3.30.1310.20">
    <property type="entry name" value="PRTase-like"/>
    <property type="match status" value="1"/>
</dbReference>
<accession>A0ABS1S2V0</accession>
<dbReference type="GO" id="GO:0016757">
    <property type="term" value="F:glycosyltransferase activity"/>
    <property type="evidence" value="ECO:0007669"/>
    <property type="project" value="UniProtKB-KW"/>
</dbReference>
<gene>
    <name evidence="2" type="ORF">JL111_00940</name>
</gene>
<dbReference type="Proteomes" id="UP000644749">
    <property type="component" value="Unassembled WGS sequence"/>
</dbReference>
<name>A0ABS1S2V0_9RHOB</name>
<keyword evidence="3" id="KW-1185">Reference proteome</keyword>
<dbReference type="EMBL" id="JAESHT010000001">
    <property type="protein sequence ID" value="MBL3672037.1"/>
    <property type="molecule type" value="Genomic_DNA"/>
</dbReference>
<feature type="domain" description="Phosphoribosyltransferase" evidence="1">
    <location>
        <begin position="15"/>
        <end position="182"/>
    </location>
</feature>
<dbReference type="Pfam" id="PF00156">
    <property type="entry name" value="Pribosyltran"/>
    <property type="match status" value="1"/>
</dbReference>
<dbReference type="RefSeq" id="WP_191308018.1">
    <property type="nucleotide sequence ID" value="NZ_BNCL01000002.1"/>
</dbReference>
<evidence type="ECO:0000313" key="2">
    <source>
        <dbReference type="EMBL" id="MBL3672037.1"/>
    </source>
</evidence>
<dbReference type="CDD" id="cd06223">
    <property type="entry name" value="PRTases_typeI"/>
    <property type="match status" value="1"/>
</dbReference>
<evidence type="ECO:0000259" key="1">
    <source>
        <dbReference type="Pfam" id="PF00156"/>
    </source>
</evidence>
<dbReference type="Gene3D" id="3.40.50.2020">
    <property type="match status" value="1"/>
</dbReference>
<comment type="caution">
    <text evidence="2">The sequence shown here is derived from an EMBL/GenBank/DDBJ whole genome shotgun (WGS) entry which is preliminary data.</text>
</comment>